<dbReference type="EMBL" id="FOFR01000011">
    <property type="protein sequence ID" value="SER40755.1"/>
    <property type="molecule type" value="Genomic_DNA"/>
</dbReference>
<keyword evidence="2" id="KW-1185">Reference proteome</keyword>
<evidence type="ECO:0000313" key="2">
    <source>
        <dbReference type="Proteomes" id="UP000199352"/>
    </source>
</evidence>
<proteinExistence type="predicted"/>
<gene>
    <name evidence="1" type="ORF">SAMN05216188_11152</name>
</gene>
<dbReference type="STRING" id="402600.SAMN05216188_11152"/>
<dbReference type="SUPFAM" id="SSF51735">
    <property type="entry name" value="NAD(P)-binding Rossmann-fold domains"/>
    <property type="match status" value="1"/>
</dbReference>
<dbReference type="AlphaFoldDB" id="A0A1H9NYN4"/>
<dbReference type="RefSeq" id="WP_089953741.1">
    <property type="nucleotide sequence ID" value="NZ_FOFR01000011.1"/>
</dbReference>
<dbReference type="Gene3D" id="3.40.50.720">
    <property type="entry name" value="NAD(P)-binding Rossmann-like Domain"/>
    <property type="match status" value="1"/>
</dbReference>
<dbReference type="Proteomes" id="UP000199352">
    <property type="component" value="Unassembled WGS sequence"/>
</dbReference>
<dbReference type="InterPro" id="IPR036291">
    <property type="entry name" value="NAD(P)-bd_dom_sf"/>
</dbReference>
<sequence length="60" mass="6059">MASVLIAGANGDAGAEAARRLVPAGHAVRLDDTSDESASAATPAELDVLVNCRSAPLARW</sequence>
<evidence type="ECO:0000313" key="1">
    <source>
        <dbReference type="EMBL" id="SER40755.1"/>
    </source>
</evidence>
<name>A0A1H9NYN4_9PSEU</name>
<protein>
    <submittedName>
        <fullName evidence="1">Uncharacterized protein</fullName>
    </submittedName>
</protein>
<organism evidence="1 2">
    <name type="scientific">Lentzea xinjiangensis</name>
    <dbReference type="NCBI Taxonomy" id="402600"/>
    <lineage>
        <taxon>Bacteria</taxon>
        <taxon>Bacillati</taxon>
        <taxon>Actinomycetota</taxon>
        <taxon>Actinomycetes</taxon>
        <taxon>Pseudonocardiales</taxon>
        <taxon>Pseudonocardiaceae</taxon>
        <taxon>Lentzea</taxon>
    </lineage>
</organism>
<reference evidence="2" key="1">
    <citation type="submission" date="2016-10" db="EMBL/GenBank/DDBJ databases">
        <authorList>
            <person name="Varghese N."/>
            <person name="Submissions S."/>
        </authorList>
    </citation>
    <scope>NUCLEOTIDE SEQUENCE [LARGE SCALE GENOMIC DNA]</scope>
    <source>
        <strain evidence="2">CGMCC 4.3525</strain>
    </source>
</reference>
<accession>A0A1H9NYN4</accession>